<dbReference type="EMBL" id="JABFTP020000062">
    <property type="protein sequence ID" value="KAL3274057.1"/>
    <property type="molecule type" value="Genomic_DNA"/>
</dbReference>
<evidence type="ECO:0008006" key="4">
    <source>
        <dbReference type="Google" id="ProtNLM"/>
    </source>
</evidence>
<dbReference type="Proteomes" id="UP001516400">
    <property type="component" value="Unassembled WGS sequence"/>
</dbReference>
<evidence type="ECO:0000256" key="1">
    <source>
        <dbReference type="SAM" id="SignalP"/>
    </source>
</evidence>
<organism evidence="2 3">
    <name type="scientific">Cryptolaemus montrouzieri</name>
    <dbReference type="NCBI Taxonomy" id="559131"/>
    <lineage>
        <taxon>Eukaryota</taxon>
        <taxon>Metazoa</taxon>
        <taxon>Ecdysozoa</taxon>
        <taxon>Arthropoda</taxon>
        <taxon>Hexapoda</taxon>
        <taxon>Insecta</taxon>
        <taxon>Pterygota</taxon>
        <taxon>Neoptera</taxon>
        <taxon>Endopterygota</taxon>
        <taxon>Coleoptera</taxon>
        <taxon>Polyphaga</taxon>
        <taxon>Cucujiformia</taxon>
        <taxon>Coccinelloidea</taxon>
        <taxon>Coccinellidae</taxon>
        <taxon>Scymninae</taxon>
        <taxon>Scymnini</taxon>
        <taxon>Cryptolaemus</taxon>
    </lineage>
</organism>
<evidence type="ECO:0000313" key="3">
    <source>
        <dbReference type="Proteomes" id="UP001516400"/>
    </source>
</evidence>
<comment type="caution">
    <text evidence="2">The sequence shown here is derived from an EMBL/GenBank/DDBJ whole genome shotgun (WGS) entry which is preliminary data.</text>
</comment>
<proteinExistence type="predicted"/>
<sequence>MLLPSVVLFLCITTILAKTTPIQYDQAVAADNVRTQRQAGGHDHHDAVDFGAHKGDHGSFGWYADFPVHGH</sequence>
<dbReference type="AlphaFoldDB" id="A0ABD2N660"/>
<reference evidence="2 3" key="1">
    <citation type="journal article" date="2021" name="BMC Biol.">
        <title>Horizontally acquired antibacterial genes associated with adaptive radiation of ladybird beetles.</title>
        <authorList>
            <person name="Li H.S."/>
            <person name="Tang X.F."/>
            <person name="Huang Y.H."/>
            <person name="Xu Z.Y."/>
            <person name="Chen M.L."/>
            <person name="Du X.Y."/>
            <person name="Qiu B.Y."/>
            <person name="Chen P.T."/>
            <person name="Zhang W."/>
            <person name="Slipinski A."/>
            <person name="Escalona H.E."/>
            <person name="Waterhouse R.M."/>
            <person name="Zwick A."/>
            <person name="Pang H."/>
        </authorList>
    </citation>
    <scope>NUCLEOTIDE SEQUENCE [LARGE SCALE GENOMIC DNA]</scope>
    <source>
        <strain evidence="2">SYSU2018</strain>
    </source>
</reference>
<keyword evidence="3" id="KW-1185">Reference proteome</keyword>
<name>A0ABD2N660_9CUCU</name>
<evidence type="ECO:0000313" key="2">
    <source>
        <dbReference type="EMBL" id="KAL3274057.1"/>
    </source>
</evidence>
<gene>
    <name evidence="2" type="ORF">HHI36_015476</name>
</gene>
<feature type="signal peptide" evidence="1">
    <location>
        <begin position="1"/>
        <end position="17"/>
    </location>
</feature>
<keyword evidence="1" id="KW-0732">Signal</keyword>
<feature type="chain" id="PRO_5044862604" description="Secreted protein" evidence="1">
    <location>
        <begin position="18"/>
        <end position="71"/>
    </location>
</feature>
<protein>
    <recommendedName>
        <fullName evidence="4">Secreted protein</fullName>
    </recommendedName>
</protein>
<accession>A0ABD2N660</accession>